<dbReference type="EMBL" id="BPLR01001826">
    <property type="protein sequence ID" value="GIX66886.1"/>
    <property type="molecule type" value="Genomic_DNA"/>
</dbReference>
<proteinExistence type="predicted"/>
<name>A0AAV4M359_CAEEX</name>
<reference evidence="2 3" key="1">
    <citation type="submission" date="2021-06" db="EMBL/GenBank/DDBJ databases">
        <title>Caerostris extrusa draft genome.</title>
        <authorList>
            <person name="Kono N."/>
            <person name="Arakawa K."/>
        </authorList>
    </citation>
    <scope>NUCLEOTIDE SEQUENCE [LARGE SCALE GENOMIC DNA]</scope>
</reference>
<evidence type="ECO:0000313" key="3">
    <source>
        <dbReference type="Proteomes" id="UP001054945"/>
    </source>
</evidence>
<sequence length="151" mass="16808">MVFNRGQCSHLIYLMTAWDHQKIAVSLKPRAKTLEAISYVNEPRDAEDAQQMEPQNRGCSLTATEGTTTCFPLVFPPPFLDSRTPPSSTPPPRPSSRRQLRPPQMTGSEGRKLPPPTAPHSLRHQGGLISEGSRIDRKVEVHLVGEWCKSV</sequence>
<dbReference type="AlphaFoldDB" id="A0AAV4M359"/>
<feature type="region of interest" description="Disordered" evidence="1">
    <location>
        <begin position="75"/>
        <end position="131"/>
    </location>
</feature>
<evidence type="ECO:0000256" key="1">
    <source>
        <dbReference type="SAM" id="MobiDB-lite"/>
    </source>
</evidence>
<keyword evidence="3" id="KW-1185">Reference proteome</keyword>
<evidence type="ECO:0000313" key="2">
    <source>
        <dbReference type="EMBL" id="GIX66886.1"/>
    </source>
</evidence>
<gene>
    <name evidence="2" type="ORF">CEXT_80991</name>
</gene>
<dbReference type="Proteomes" id="UP001054945">
    <property type="component" value="Unassembled WGS sequence"/>
</dbReference>
<protein>
    <submittedName>
        <fullName evidence="2">Uncharacterized protein</fullName>
    </submittedName>
</protein>
<comment type="caution">
    <text evidence="2">The sequence shown here is derived from an EMBL/GenBank/DDBJ whole genome shotgun (WGS) entry which is preliminary data.</text>
</comment>
<organism evidence="2 3">
    <name type="scientific">Caerostris extrusa</name>
    <name type="common">Bark spider</name>
    <name type="synonym">Caerostris bankana</name>
    <dbReference type="NCBI Taxonomy" id="172846"/>
    <lineage>
        <taxon>Eukaryota</taxon>
        <taxon>Metazoa</taxon>
        <taxon>Ecdysozoa</taxon>
        <taxon>Arthropoda</taxon>
        <taxon>Chelicerata</taxon>
        <taxon>Arachnida</taxon>
        <taxon>Araneae</taxon>
        <taxon>Araneomorphae</taxon>
        <taxon>Entelegynae</taxon>
        <taxon>Araneoidea</taxon>
        <taxon>Araneidae</taxon>
        <taxon>Caerostris</taxon>
    </lineage>
</organism>
<accession>A0AAV4M359</accession>